<protein>
    <submittedName>
        <fullName evidence="4">Uncharacterized protein</fullName>
    </submittedName>
</protein>
<gene>
    <name evidence="4" type="ORF">SAMN04488090_2564</name>
</gene>
<dbReference type="InterPro" id="IPR058788">
    <property type="entry name" value="ApnL_N"/>
</dbReference>
<dbReference type="Pfam" id="PF25837">
    <property type="entry name" value="Apionate_lact_N"/>
    <property type="match status" value="1"/>
</dbReference>
<dbReference type="Proteomes" id="UP000198901">
    <property type="component" value="Unassembled WGS sequence"/>
</dbReference>
<keyword evidence="5" id="KW-1185">Reference proteome</keyword>
<dbReference type="OrthoDB" id="931854at2"/>
<evidence type="ECO:0000259" key="1">
    <source>
        <dbReference type="Pfam" id="PF25837"/>
    </source>
</evidence>
<evidence type="ECO:0000313" key="5">
    <source>
        <dbReference type="Proteomes" id="UP000198901"/>
    </source>
</evidence>
<evidence type="ECO:0000259" key="2">
    <source>
        <dbReference type="Pfam" id="PF25838"/>
    </source>
</evidence>
<evidence type="ECO:0000259" key="3">
    <source>
        <dbReference type="Pfam" id="PF25839"/>
    </source>
</evidence>
<feature type="domain" description="D-apionate lactonase N-terminal" evidence="1">
    <location>
        <begin position="2"/>
        <end position="210"/>
    </location>
</feature>
<dbReference type="RefSeq" id="WP_093202558.1">
    <property type="nucleotide sequence ID" value="NZ_FNGS01000004.1"/>
</dbReference>
<feature type="domain" description="D-apionate lactonase C-terminal" evidence="3">
    <location>
        <begin position="478"/>
        <end position="523"/>
    </location>
</feature>
<dbReference type="InterPro" id="IPR058787">
    <property type="entry name" value="ApnL_M"/>
</dbReference>
<name>A0A1G9QCF9_9BACT</name>
<accession>A0A1G9QCF9</accession>
<dbReference type="Pfam" id="PF25838">
    <property type="entry name" value="Apionate_lact_M"/>
    <property type="match status" value="1"/>
</dbReference>
<evidence type="ECO:0000313" key="4">
    <source>
        <dbReference type="EMBL" id="SDM08590.1"/>
    </source>
</evidence>
<dbReference type="STRING" id="563176.SAMN04488090_2564"/>
<feature type="domain" description="D-apionate lactonase TIM barrel" evidence="2">
    <location>
        <begin position="324"/>
        <end position="464"/>
    </location>
</feature>
<dbReference type="Pfam" id="PF25839">
    <property type="entry name" value="Apionate_lact_C"/>
    <property type="match status" value="1"/>
</dbReference>
<reference evidence="4 5" key="1">
    <citation type="submission" date="2016-10" db="EMBL/GenBank/DDBJ databases">
        <authorList>
            <person name="de Groot N.N."/>
        </authorList>
    </citation>
    <scope>NUCLEOTIDE SEQUENCE [LARGE SCALE GENOMIC DNA]</scope>
    <source>
        <strain evidence="4 5">DSM 21668</strain>
    </source>
</reference>
<dbReference type="InterPro" id="IPR058789">
    <property type="entry name" value="ApnL_C"/>
</dbReference>
<sequence>MRAGSLSVDYLEGSLRYFRFGDREILRRIYPALRDANWRTAVVTRTNEQQDIQEDSFRISYDWYTEDLGLHMKGTVVLTGMADGTVTFDWTGEALSDFSKNRIGLCALHPLAPGLPCRITHPDGSATLAAFPDKIDPHQPFFDVSAMEWNAGPGVTARLQFEGEVFESEDQRNWSDASFKTYSTPQRYPQPADVAAGEVFHHTITLTFDGTLPAYEPEDSVIRIDLQGESKPFVRWGLGWWPAASLSSEETTLLKKLSPAFLRVLNPKDQSVLDRAAETGIPLRVDIAADTLPDWLRGHPAVKEVLHVSEEGWTGNDQLAGNPPAEKRGGGTLGHFADFNRNPFDFSRVDFVGFTLTPTAHNPDTWTLFENLPAQAEQVRTAAARSGRPVSATHVTLFPRPKQAAEPDPRQHTALGASWLVGSLKYLSEAGAESAAFEDLTGPYGLIHGGETTPAYHLFAFLSEFRPERVILSRSSQPRVCSSLILEKADGWKTTLLANHTDAPIEVRLPGGIPVVLAAYEWKAVY</sequence>
<proteinExistence type="predicted"/>
<dbReference type="AlphaFoldDB" id="A0A1G9QCF9"/>
<organism evidence="4 5">
    <name type="scientific">Siphonobacter aquaeclarae</name>
    <dbReference type="NCBI Taxonomy" id="563176"/>
    <lineage>
        <taxon>Bacteria</taxon>
        <taxon>Pseudomonadati</taxon>
        <taxon>Bacteroidota</taxon>
        <taxon>Cytophagia</taxon>
        <taxon>Cytophagales</taxon>
        <taxon>Cytophagaceae</taxon>
        <taxon>Siphonobacter</taxon>
    </lineage>
</organism>
<dbReference type="EMBL" id="FNGS01000004">
    <property type="protein sequence ID" value="SDM08590.1"/>
    <property type="molecule type" value="Genomic_DNA"/>
</dbReference>